<dbReference type="OrthoDB" id="9768187at2"/>
<dbReference type="Proteomes" id="UP000297890">
    <property type="component" value="Unassembled WGS sequence"/>
</dbReference>
<dbReference type="HAMAP" id="MF_02079">
    <property type="entry name" value="PGT_RodA"/>
    <property type="match status" value="1"/>
</dbReference>
<evidence type="ECO:0000313" key="13">
    <source>
        <dbReference type="Proteomes" id="UP000297890"/>
    </source>
</evidence>
<dbReference type="PROSITE" id="PS00428">
    <property type="entry name" value="FTSW_RODA_SPOVE"/>
    <property type="match status" value="1"/>
</dbReference>
<dbReference type="Pfam" id="PF01098">
    <property type="entry name" value="FTSW_RODA_SPOVE"/>
    <property type="match status" value="1"/>
</dbReference>
<comment type="function">
    <text evidence="11">Peptidoglycan polymerase that is essential for cell wall elongation.</text>
</comment>
<keyword evidence="8 11" id="KW-1133">Transmembrane helix</keyword>
<evidence type="ECO:0000256" key="2">
    <source>
        <dbReference type="ARBA" id="ARBA00022475"/>
    </source>
</evidence>
<dbReference type="GO" id="GO:0015648">
    <property type="term" value="F:lipid-linked peptidoglycan transporter activity"/>
    <property type="evidence" value="ECO:0007669"/>
    <property type="project" value="TreeGrafter"/>
</dbReference>
<keyword evidence="3 11" id="KW-0328">Glycosyltransferase</keyword>
<keyword evidence="9 11" id="KW-0472">Membrane</keyword>
<protein>
    <recommendedName>
        <fullName evidence="11">Peptidoglycan glycosyltransferase MrdB</fullName>
        <shortName evidence="11">PGT</shortName>
        <ecNumber evidence="11">2.4.99.28</ecNumber>
    </recommendedName>
    <alternativeName>
        <fullName evidence="11">Cell elongation protein RodA</fullName>
    </alternativeName>
    <alternativeName>
        <fullName evidence="11">Cell wall polymerase</fullName>
    </alternativeName>
    <alternativeName>
        <fullName evidence="11">Peptidoglycan polymerase</fullName>
        <shortName evidence="11">PG polymerase</shortName>
    </alternativeName>
</protein>
<dbReference type="InterPro" id="IPR018365">
    <property type="entry name" value="Cell_cycle_FtsW-rel_CS"/>
</dbReference>
<comment type="caution">
    <text evidence="12">The sequence shown here is derived from an EMBL/GenBank/DDBJ whole genome shotgun (WGS) entry which is preliminary data.</text>
</comment>
<dbReference type="GO" id="GO:0008955">
    <property type="term" value="F:peptidoglycan glycosyltransferase activity"/>
    <property type="evidence" value="ECO:0007669"/>
    <property type="project" value="UniProtKB-UniRule"/>
</dbReference>
<evidence type="ECO:0000256" key="6">
    <source>
        <dbReference type="ARBA" id="ARBA00022960"/>
    </source>
</evidence>
<feature type="transmembrane region" description="Helical" evidence="11">
    <location>
        <begin position="192"/>
        <end position="211"/>
    </location>
</feature>
<evidence type="ECO:0000256" key="4">
    <source>
        <dbReference type="ARBA" id="ARBA00022679"/>
    </source>
</evidence>
<gene>
    <name evidence="11 12" type="primary">rodA</name>
    <name evidence="11" type="synonym">mrdB</name>
    <name evidence="12" type="ORF">E4680_05555</name>
</gene>
<evidence type="ECO:0000256" key="1">
    <source>
        <dbReference type="ARBA" id="ARBA00004141"/>
    </source>
</evidence>
<evidence type="ECO:0000313" key="12">
    <source>
        <dbReference type="EMBL" id="TFZ83099.1"/>
    </source>
</evidence>
<dbReference type="PANTHER" id="PTHR30474">
    <property type="entry name" value="CELL CYCLE PROTEIN"/>
    <property type="match status" value="1"/>
</dbReference>
<keyword evidence="10 11" id="KW-0961">Cell wall biogenesis/degradation</keyword>
<dbReference type="UniPathway" id="UPA00219"/>
<comment type="catalytic activity">
    <reaction evidence="11">
        <text>[GlcNAc-(1-&gt;4)-Mur2Ac(oyl-L-Ala-gamma-D-Glu-L-Lys-D-Ala-D-Ala)](n)-di-trans,octa-cis-undecaprenyl diphosphate + beta-D-GlcNAc-(1-&gt;4)-Mur2Ac(oyl-L-Ala-gamma-D-Glu-L-Lys-D-Ala-D-Ala)-di-trans,octa-cis-undecaprenyl diphosphate = [GlcNAc-(1-&gt;4)-Mur2Ac(oyl-L-Ala-gamma-D-Glu-L-Lys-D-Ala-D-Ala)](n+1)-di-trans,octa-cis-undecaprenyl diphosphate + di-trans,octa-cis-undecaprenyl diphosphate + H(+)</text>
        <dbReference type="Rhea" id="RHEA:23708"/>
        <dbReference type="Rhea" id="RHEA-COMP:9602"/>
        <dbReference type="Rhea" id="RHEA-COMP:9603"/>
        <dbReference type="ChEBI" id="CHEBI:15378"/>
        <dbReference type="ChEBI" id="CHEBI:58405"/>
        <dbReference type="ChEBI" id="CHEBI:60033"/>
        <dbReference type="ChEBI" id="CHEBI:78435"/>
        <dbReference type="EC" id="2.4.99.28"/>
    </reaction>
</comment>
<dbReference type="InterPro" id="IPR001182">
    <property type="entry name" value="FtsW/RodA"/>
</dbReference>
<keyword evidence="11" id="KW-0997">Cell inner membrane</keyword>
<feature type="transmembrane region" description="Helical" evidence="11">
    <location>
        <begin position="83"/>
        <end position="102"/>
    </location>
</feature>
<dbReference type="InterPro" id="IPR011923">
    <property type="entry name" value="RodA/MrdB"/>
</dbReference>
<comment type="similarity">
    <text evidence="11">Belongs to the SEDS family. MrdB/RodA subfamily.</text>
</comment>
<dbReference type="GO" id="GO:0008360">
    <property type="term" value="P:regulation of cell shape"/>
    <property type="evidence" value="ECO:0007669"/>
    <property type="project" value="UniProtKB-KW"/>
</dbReference>
<keyword evidence="2 11" id="KW-1003">Cell membrane</keyword>
<keyword evidence="7 11" id="KW-0573">Peptidoglycan synthesis</keyword>
<dbReference type="PANTHER" id="PTHR30474:SF1">
    <property type="entry name" value="PEPTIDOGLYCAN GLYCOSYLTRANSFERASE MRDB"/>
    <property type="match status" value="1"/>
</dbReference>
<feature type="transmembrane region" description="Helical" evidence="11">
    <location>
        <begin position="145"/>
        <end position="163"/>
    </location>
</feature>
<evidence type="ECO:0000256" key="5">
    <source>
        <dbReference type="ARBA" id="ARBA00022692"/>
    </source>
</evidence>
<dbReference type="GO" id="GO:0032153">
    <property type="term" value="C:cell division site"/>
    <property type="evidence" value="ECO:0007669"/>
    <property type="project" value="TreeGrafter"/>
</dbReference>
<organism evidence="12 13">
    <name type="scientific">Candidatus Macondimonas diazotrophica</name>
    <dbReference type="NCBI Taxonomy" id="2305248"/>
    <lineage>
        <taxon>Bacteria</taxon>
        <taxon>Pseudomonadati</taxon>
        <taxon>Pseudomonadota</taxon>
        <taxon>Gammaproteobacteria</taxon>
        <taxon>Chromatiales</taxon>
        <taxon>Ectothiorhodospiraceae</taxon>
        <taxon>Candidatus Macondimonas</taxon>
    </lineage>
</organism>
<reference evidence="12 13" key="1">
    <citation type="journal article" date="2019" name="ISME J.">
        <title>Candidatus Macondimonas diazotrophica, a novel gammaproteobacterial genus dominating crude-oil-contaminated coastal sediments.</title>
        <authorList>
            <person name="Karthikeyan S."/>
            <person name="Konstantinidis K."/>
        </authorList>
    </citation>
    <scope>NUCLEOTIDE SEQUENCE [LARGE SCALE GENOMIC DNA]</scope>
    <source>
        <strain evidence="12 13">KTK01</strain>
    </source>
</reference>
<feature type="transmembrane region" description="Helical" evidence="11">
    <location>
        <begin position="27"/>
        <end position="47"/>
    </location>
</feature>
<evidence type="ECO:0000256" key="11">
    <source>
        <dbReference type="HAMAP-Rule" id="MF_02079"/>
    </source>
</evidence>
<evidence type="ECO:0000256" key="3">
    <source>
        <dbReference type="ARBA" id="ARBA00022676"/>
    </source>
</evidence>
<feature type="transmembrane region" description="Helical" evidence="11">
    <location>
        <begin position="169"/>
        <end position="185"/>
    </location>
</feature>
<evidence type="ECO:0000256" key="10">
    <source>
        <dbReference type="ARBA" id="ARBA00023316"/>
    </source>
</evidence>
<feature type="transmembrane region" description="Helical" evidence="11">
    <location>
        <begin position="280"/>
        <end position="301"/>
    </location>
</feature>
<dbReference type="GO" id="GO:0051301">
    <property type="term" value="P:cell division"/>
    <property type="evidence" value="ECO:0007669"/>
    <property type="project" value="InterPro"/>
</dbReference>
<dbReference type="EC" id="2.4.99.28" evidence="11"/>
<dbReference type="GO" id="GO:0071555">
    <property type="term" value="P:cell wall organization"/>
    <property type="evidence" value="ECO:0007669"/>
    <property type="project" value="UniProtKB-KW"/>
</dbReference>
<comment type="subcellular location">
    <subcellularLocation>
        <location evidence="11">Cell inner membrane</location>
        <topology evidence="11">Multi-pass membrane protein</topology>
    </subcellularLocation>
    <subcellularLocation>
        <location evidence="1">Membrane</location>
        <topology evidence="1">Multi-pass membrane protein</topology>
    </subcellularLocation>
</comment>
<sequence length="376" mass="40764">MNRQVYELGVGMRAPFRDWPTRLHVDLPLLVLLSLLSTIGLIILYSAGGENMDLLFRQLMRLGLAFGVMLTVAQIPSQWLYRLAPGLYGIGLILLILVMLLGDIGKGAQRWLDLGVIRFQPSEMMKLAMPLMAARYLQDRGIPPAGWDVPIILLLIGGPVLLIAEQPDLGTAVLVATSGVAVLFLGGLSWRWILSLAGTLAAAMPLVWNLMHDYQRRRVLTLLDPEADPLGSGYHIIQSKIALGSGGLFGKGWLNGSQAHLQFLPEGTTDFIFAVYGEEFGLIGLLLLLALYIAVTVRGLRISANGQNGFERLLAASLSFTFLFYVLVNTGMVSGVLPVVGVPLPLISYGGTSMVTLLAGFGMLMSIQTHKKMLAP</sequence>
<dbReference type="EMBL" id="SRIO01000005">
    <property type="protein sequence ID" value="TFZ83099.1"/>
    <property type="molecule type" value="Genomic_DNA"/>
</dbReference>
<keyword evidence="5 11" id="KW-0812">Transmembrane</keyword>
<evidence type="ECO:0000256" key="7">
    <source>
        <dbReference type="ARBA" id="ARBA00022984"/>
    </source>
</evidence>
<evidence type="ECO:0000256" key="9">
    <source>
        <dbReference type="ARBA" id="ARBA00023136"/>
    </source>
</evidence>
<keyword evidence="13" id="KW-1185">Reference proteome</keyword>
<feature type="transmembrane region" description="Helical" evidence="11">
    <location>
        <begin position="346"/>
        <end position="367"/>
    </location>
</feature>
<keyword evidence="4 11" id="KW-0808">Transferase</keyword>
<keyword evidence="6 11" id="KW-0133">Cell shape</keyword>
<comment type="pathway">
    <text evidence="11">Cell wall biogenesis; peptidoglycan biosynthesis.</text>
</comment>
<dbReference type="GO" id="GO:0009252">
    <property type="term" value="P:peptidoglycan biosynthetic process"/>
    <property type="evidence" value="ECO:0007669"/>
    <property type="project" value="UniProtKB-UniRule"/>
</dbReference>
<proteinExistence type="inferred from homology"/>
<dbReference type="NCBIfam" id="TIGR02210">
    <property type="entry name" value="rodA_shape"/>
    <property type="match status" value="1"/>
</dbReference>
<feature type="transmembrane region" description="Helical" evidence="11">
    <location>
        <begin position="313"/>
        <end position="340"/>
    </location>
</feature>
<dbReference type="GO" id="GO:0005886">
    <property type="term" value="C:plasma membrane"/>
    <property type="evidence" value="ECO:0007669"/>
    <property type="project" value="UniProtKB-SubCell"/>
</dbReference>
<accession>A0A4Z0FB42</accession>
<evidence type="ECO:0000256" key="8">
    <source>
        <dbReference type="ARBA" id="ARBA00022989"/>
    </source>
</evidence>
<name>A0A4Z0FB42_9GAMM</name>
<dbReference type="AlphaFoldDB" id="A0A4Z0FB42"/>